<reference evidence="2" key="1">
    <citation type="journal article" date="2021" name="Genome Biol. Evol.">
        <title>A High-Quality Reference Genome for a Parasitic Bivalve with Doubly Uniparental Inheritance (Bivalvia: Unionida).</title>
        <authorList>
            <person name="Smith C.H."/>
        </authorList>
    </citation>
    <scope>NUCLEOTIDE SEQUENCE</scope>
    <source>
        <strain evidence="2">CHS0354</strain>
    </source>
</reference>
<name>A0AAE0VTQ4_9BIVA</name>
<dbReference type="Proteomes" id="UP001195483">
    <property type="component" value="Unassembled WGS sequence"/>
</dbReference>
<keyword evidence="3" id="KW-1185">Reference proteome</keyword>
<evidence type="ECO:0000313" key="2">
    <source>
        <dbReference type="EMBL" id="KAK3590278.1"/>
    </source>
</evidence>
<feature type="chain" id="PRO_5042205177" evidence="1">
    <location>
        <begin position="23"/>
        <end position="108"/>
    </location>
</feature>
<feature type="signal peptide" evidence="1">
    <location>
        <begin position="1"/>
        <end position="22"/>
    </location>
</feature>
<dbReference type="EMBL" id="JAEAOA010001265">
    <property type="protein sequence ID" value="KAK3590278.1"/>
    <property type="molecule type" value="Genomic_DNA"/>
</dbReference>
<proteinExistence type="predicted"/>
<reference evidence="2" key="3">
    <citation type="submission" date="2023-05" db="EMBL/GenBank/DDBJ databases">
        <authorList>
            <person name="Smith C.H."/>
        </authorList>
    </citation>
    <scope>NUCLEOTIDE SEQUENCE</scope>
    <source>
        <strain evidence="2">CHS0354</strain>
        <tissue evidence="2">Mantle</tissue>
    </source>
</reference>
<protein>
    <submittedName>
        <fullName evidence="2">Uncharacterized protein</fullName>
    </submittedName>
</protein>
<sequence length="108" mass="12232">MTKITVAFSVIVCALLLTLTLGSLLERDANFDLSGQNIDQEAKLLAQLQDARKRSRTLTDERQQPYSALGEIVQKEPLSEDEALNRDLVLSKPNRRRKCVAFCWLWVG</sequence>
<dbReference type="AlphaFoldDB" id="A0AAE0VTQ4"/>
<reference evidence="2" key="2">
    <citation type="journal article" date="2021" name="Genome Biol. Evol.">
        <title>Developing a high-quality reference genome for a parasitic bivalve with doubly uniparental inheritance (Bivalvia: Unionida).</title>
        <authorList>
            <person name="Smith C.H."/>
        </authorList>
    </citation>
    <scope>NUCLEOTIDE SEQUENCE</scope>
    <source>
        <strain evidence="2">CHS0354</strain>
        <tissue evidence="2">Mantle</tissue>
    </source>
</reference>
<gene>
    <name evidence="2" type="ORF">CHS0354_020735</name>
</gene>
<accession>A0AAE0VTQ4</accession>
<evidence type="ECO:0000313" key="3">
    <source>
        <dbReference type="Proteomes" id="UP001195483"/>
    </source>
</evidence>
<comment type="caution">
    <text evidence="2">The sequence shown here is derived from an EMBL/GenBank/DDBJ whole genome shotgun (WGS) entry which is preliminary data.</text>
</comment>
<keyword evidence="1" id="KW-0732">Signal</keyword>
<evidence type="ECO:0000256" key="1">
    <source>
        <dbReference type="SAM" id="SignalP"/>
    </source>
</evidence>
<organism evidence="2 3">
    <name type="scientific">Potamilus streckersoni</name>
    <dbReference type="NCBI Taxonomy" id="2493646"/>
    <lineage>
        <taxon>Eukaryota</taxon>
        <taxon>Metazoa</taxon>
        <taxon>Spiralia</taxon>
        <taxon>Lophotrochozoa</taxon>
        <taxon>Mollusca</taxon>
        <taxon>Bivalvia</taxon>
        <taxon>Autobranchia</taxon>
        <taxon>Heteroconchia</taxon>
        <taxon>Palaeoheterodonta</taxon>
        <taxon>Unionida</taxon>
        <taxon>Unionoidea</taxon>
        <taxon>Unionidae</taxon>
        <taxon>Ambleminae</taxon>
        <taxon>Lampsilini</taxon>
        <taxon>Potamilus</taxon>
    </lineage>
</organism>